<accession>A0A7S1FAQ7</accession>
<dbReference type="EMBL" id="HBFQ01039422">
    <property type="protein sequence ID" value="CAD8853604.1"/>
    <property type="molecule type" value="Transcribed_RNA"/>
</dbReference>
<gene>
    <name evidence="1" type="ORF">NSCI0253_LOCUS27955</name>
</gene>
<sequence>MEIRVEAAGVGSTKNTFVSLRVGDVQKHAPLSNSCTYRFPDPGDDRRAFGRVEIFKRIGVALVNFDDIDGGSQDVEVVCAEPECQKLQMKFHVEGGHKSTPIAREKKSRTKKRMDEAEKYIAEHNLEELIADAMREVILKKPVNPEEALSNYISQKALPVPPCRMEAHAAEHARKSLPPLVSEVGETQKPPIPQSANQVLPSVATWCLSLRPALAVSRAESLPEFKPGHQPGYDFKQLASVGTWILPSSPNPSLSAGESDGLVHLPGVVHLPSVGAWLQRRVPVIERPWFYRDVSGPQSDLVHRFVKLVHQRDVEIQHLKGDIVAMQRNNL</sequence>
<protein>
    <submittedName>
        <fullName evidence="1">Uncharacterized protein</fullName>
    </submittedName>
</protein>
<dbReference type="AlphaFoldDB" id="A0A7S1FAQ7"/>
<dbReference type="SUPFAM" id="SSF47391">
    <property type="entry name" value="Dimerization-anchoring domain of cAMP-dependent PK regulatory subunit"/>
    <property type="match status" value="1"/>
</dbReference>
<reference evidence="1" key="1">
    <citation type="submission" date="2021-01" db="EMBL/GenBank/DDBJ databases">
        <authorList>
            <person name="Corre E."/>
            <person name="Pelletier E."/>
            <person name="Niang G."/>
            <person name="Scheremetjew M."/>
            <person name="Finn R."/>
            <person name="Kale V."/>
            <person name="Holt S."/>
            <person name="Cochrane G."/>
            <person name="Meng A."/>
            <person name="Brown T."/>
            <person name="Cohen L."/>
        </authorList>
    </citation>
    <scope>NUCLEOTIDE SEQUENCE</scope>
</reference>
<organism evidence="1">
    <name type="scientific">Noctiluca scintillans</name>
    <name type="common">Sea sparkle</name>
    <name type="synonym">Red tide dinoflagellate</name>
    <dbReference type="NCBI Taxonomy" id="2966"/>
    <lineage>
        <taxon>Eukaryota</taxon>
        <taxon>Sar</taxon>
        <taxon>Alveolata</taxon>
        <taxon>Dinophyceae</taxon>
        <taxon>Noctilucales</taxon>
        <taxon>Noctilucaceae</taxon>
        <taxon>Noctiluca</taxon>
    </lineage>
</organism>
<proteinExistence type="predicted"/>
<name>A0A7S1FAQ7_NOCSC</name>
<evidence type="ECO:0000313" key="1">
    <source>
        <dbReference type="EMBL" id="CAD8853604.1"/>
    </source>
</evidence>